<protein>
    <submittedName>
        <fullName evidence="1">Uncharacterized protein</fullName>
    </submittedName>
</protein>
<keyword evidence="2" id="KW-1185">Reference proteome</keyword>
<name>C0NDM8_AJECG</name>
<evidence type="ECO:0000313" key="1">
    <source>
        <dbReference type="EMBL" id="EEH10326.1"/>
    </source>
</evidence>
<dbReference type="InParanoid" id="C0NDM8"/>
<dbReference type="RefSeq" id="XP_045290806.1">
    <property type="nucleotide sequence ID" value="XM_045429020.1"/>
</dbReference>
<organism evidence="1 2">
    <name type="scientific">Ajellomyces capsulatus (strain G186AR / H82 / ATCC MYA-2454 / RMSCC 2432)</name>
    <name type="common">Darling's disease fungus</name>
    <name type="synonym">Histoplasma capsulatum</name>
    <dbReference type="NCBI Taxonomy" id="447093"/>
    <lineage>
        <taxon>Eukaryota</taxon>
        <taxon>Fungi</taxon>
        <taxon>Dikarya</taxon>
        <taxon>Ascomycota</taxon>
        <taxon>Pezizomycotina</taxon>
        <taxon>Eurotiomycetes</taxon>
        <taxon>Eurotiomycetidae</taxon>
        <taxon>Onygenales</taxon>
        <taxon>Ajellomycetaceae</taxon>
        <taxon>Histoplasma</taxon>
    </lineage>
</organism>
<proteinExistence type="predicted"/>
<dbReference type="HOGENOM" id="CLU_1094017_0_0_1"/>
<dbReference type="Proteomes" id="UP000001631">
    <property type="component" value="Unassembled WGS sequence"/>
</dbReference>
<accession>C0NDM8</accession>
<reference evidence="1" key="1">
    <citation type="submission" date="2009-02" db="EMBL/GenBank/DDBJ databases">
        <title>The Genome Sequence of Ajellomyces capsulatus strain G186AR.</title>
        <authorList>
            <consortium name="The Broad Institute Genome Sequencing Platform"/>
            <person name="Champion M."/>
            <person name="Cuomo C."/>
            <person name="Ma L.-J."/>
            <person name="Henn M.R."/>
            <person name="Sil A."/>
            <person name="Goldman B."/>
            <person name="Young S.K."/>
            <person name="Kodira C.D."/>
            <person name="Zeng Q."/>
            <person name="Koehrsen M."/>
            <person name="Alvarado L."/>
            <person name="Berlin A."/>
            <person name="Borenstein D."/>
            <person name="Chen Z."/>
            <person name="Engels R."/>
            <person name="Freedman E."/>
            <person name="Gellesch M."/>
            <person name="Goldberg J."/>
            <person name="Griggs A."/>
            <person name="Gujja S."/>
            <person name="Heiman D."/>
            <person name="Hepburn T."/>
            <person name="Howarth C."/>
            <person name="Jen D."/>
            <person name="Larson L."/>
            <person name="Lewis B."/>
            <person name="Mehta T."/>
            <person name="Park D."/>
            <person name="Pearson M."/>
            <person name="Roberts A."/>
            <person name="Saif S."/>
            <person name="Shea T."/>
            <person name="Shenoy N."/>
            <person name="Sisk P."/>
            <person name="Stolte C."/>
            <person name="Sykes S."/>
            <person name="Walk T."/>
            <person name="White J."/>
            <person name="Yandava C."/>
            <person name="Klein B."/>
            <person name="McEwen J.G."/>
            <person name="Puccia R."/>
            <person name="Goldman G.H."/>
            <person name="Felipe M.S."/>
            <person name="Nino-Vega G."/>
            <person name="San-Blas G."/>
            <person name="Taylor J."/>
            <person name="Mendoza L."/>
            <person name="Galagan J."/>
            <person name="Nusbaum C."/>
            <person name="Birren B."/>
        </authorList>
    </citation>
    <scope>NUCLEOTIDE SEQUENCE</scope>
    <source>
        <strain evidence="1">G186AR</strain>
    </source>
</reference>
<gene>
    <name evidence="1" type="ORF">HCBG_01971</name>
</gene>
<evidence type="ECO:0000313" key="2">
    <source>
        <dbReference type="Proteomes" id="UP000001631"/>
    </source>
</evidence>
<dbReference type="EMBL" id="GG663364">
    <property type="protein sequence ID" value="EEH10326.1"/>
    <property type="molecule type" value="Genomic_DNA"/>
</dbReference>
<dbReference type="GeneID" id="69034987"/>
<sequence length="254" mass="29248">MIPPQKATRHNRHSVDEEKKFQVHRLILEYWVLLELLVESFNADDKVYPFIKPYAEAINPSCHLVWTVSAVQQGRHPKSGDPSCFVREFDNADRMVRTKADVWKFSTLDRSRRSVIEEEYYHSVPTKRVIVVFTVALSVIKFTGYFACRGFRENQPLPRFDRGSSGFKPDNIIKRDKFVIQQCRTVTITKQSRNSAHNLAHCESQDLFSIISCLSSFAWTFAEAGNSSMKLVWRHKVSELAVKYVSILAESEGG</sequence>
<dbReference type="AlphaFoldDB" id="C0NDM8"/>